<evidence type="ECO:0000256" key="4">
    <source>
        <dbReference type="ARBA" id="ARBA00022989"/>
    </source>
</evidence>
<dbReference type="PANTHER" id="PTHR10010">
    <property type="entry name" value="SOLUTE CARRIER FAMILY 34 SODIUM PHOSPHATE , MEMBER 2-RELATED"/>
    <property type="match status" value="1"/>
</dbReference>
<keyword evidence="5 6" id="KW-0472">Membrane</keyword>
<evidence type="ECO:0000256" key="1">
    <source>
        <dbReference type="ARBA" id="ARBA00004651"/>
    </source>
</evidence>
<keyword evidence="2" id="KW-1003">Cell membrane</keyword>
<feature type="transmembrane region" description="Helical" evidence="6">
    <location>
        <begin position="21"/>
        <end position="44"/>
    </location>
</feature>
<dbReference type="GO" id="GO:0044341">
    <property type="term" value="P:sodium-dependent phosphate transport"/>
    <property type="evidence" value="ECO:0007669"/>
    <property type="project" value="InterPro"/>
</dbReference>
<proteinExistence type="predicted"/>
<dbReference type="InterPro" id="IPR003841">
    <property type="entry name" value="Na/Pi_transpt"/>
</dbReference>
<accession>A0A381TCF9</accession>
<evidence type="ECO:0000256" key="5">
    <source>
        <dbReference type="ARBA" id="ARBA00023136"/>
    </source>
</evidence>
<dbReference type="GO" id="GO:0005436">
    <property type="term" value="F:sodium:phosphate symporter activity"/>
    <property type="evidence" value="ECO:0007669"/>
    <property type="project" value="InterPro"/>
</dbReference>
<dbReference type="PANTHER" id="PTHR10010:SF46">
    <property type="entry name" value="SODIUM-DEPENDENT PHOSPHATE TRANSPORT PROTEIN 2B"/>
    <property type="match status" value="1"/>
</dbReference>
<comment type="subcellular location">
    <subcellularLocation>
        <location evidence="1">Cell membrane</location>
        <topology evidence="1">Multi-pass membrane protein</topology>
    </subcellularLocation>
</comment>
<gene>
    <name evidence="7" type="ORF">METZ01_LOCUS66268</name>
</gene>
<feature type="transmembrane region" description="Helical" evidence="6">
    <location>
        <begin position="64"/>
        <end position="90"/>
    </location>
</feature>
<keyword evidence="4 6" id="KW-1133">Transmembrane helix</keyword>
<name>A0A381TCF9_9ZZZZ</name>
<sequence>MEKKDRKLYDSWKYKKGGFMEFNNPVFQTILGLVIFYIGLKMFSGGMKSMGHIEQLEWFLGNPYWMFIGSIGFTILWQSSSLTTTAVIGLVASGALPLPSAIAAILGANIGTTGTIWIAGMLVSDGMPTGITKQVALVHTGVNTIMAVALLPFIQPIARFISKF</sequence>
<dbReference type="EMBL" id="UINC01004316">
    <property type="protein sequence ID" value="SVA13414.1"/>
    <property type="molecule type" value="Genomic_DNA"/>
</dbReference>
<organism evidence="7">
    <name type="scientific">marine metagenome</name>
    <dbReference type="NCBI Taxonomy" id="408172"/>
    <lineage>
        <taxon>unclassified sequences</taxon>
        <taxon>metagenomes</taxon>
        <taxon>ecological metagenomes</taxon>
    </lineage>
</organism>
<evidence type="ECO:0000256" key="6">
    <source>
        <dbReference type="SAM" id="Phobius"/>
    </source>
</evidence>
<dbReference type="GO" id="GO:0005886">
    <property type="term" value="C:plasma membrane"/>
    <property type="evidence" value="ECO:0007669"/>
    <property type="project" value="UniProtKB-SubCell"/>
</dbReference>
<keyword evidence="3 6" id="KW-0812">Transmembrane</keyword>
<dbReference type="AlphaFoldDB" id="A0A381TCF9"/>
<evidence type="ECO:0000313" key="7">
    <source>
        <dbReference type="EMBL" id="SVA13414.1"/>
    </source>
</evidence>
<evidence type="ECO:0000256" key="3">
    <source>
        <dbReference type="ARBA" id="ARBA00022692"/>
    </source>
</evidence>
<feature type="transmembrane region" description="Helical" evidence="6">
    <location>
        <begin position="102"/>
        <end position="123"/>
    </location>
</feature>
<protein>
    <submittedName>
        <fullName evidence="7">Uncharacterized protein</fullName>
    </submittedName>
</protein>
<reference evidence="7" key="1">
    <citation type="submission" date="2018-05" db="EMBL/GenBank/DDBJ databases">
        <authorList>
            <person name="Lanie J.A."/>
            <person name="Ng W.-L."/>
            <person name="Kazmierczak K.M."/>
            <person name="Andrzejewski T.M."/>
            <person name="Davidsen T.M."/>
            <person name="Wayne K.J."/>
            <person name="Tettelin H."/>
            <person name="Glass J.I."/>
            <person name="Rusch D."/>
            <person name="Podicherti R."/>
            <person name="Tsui H.-C.T."/>
            <person name="Winkler M.E."/>
        </authorList>
    </citation>
    <scope>NUCLEOTIDE SEQUENCE</scope>
</reference>
<evidence type="ECO:0000256" key="2">
    <source>
        <dbReference type="ARBA" id="ARBA00022475"/>
    </source>
</evidence>
<dbReference type="Pfam" id="PF02690">
    <property type="entry name" value="Na_Pi_cotrans"/>
    <property type="match status" value="1"/>
</dbReference>
<feature type="transmembrane region" description="Helical" evidence="6">
    <location>
        <begin position="135"/>
        <end position="154"/>
    </location>
</feature>